<proteinExistence type="predicted"/>
<keyword evidence="4" id="KW-1185">Reference proteome</keyword>
<evidence type="ECO:0000256" key="2">
    <source>
        <dbReference type="SAM" id="SignalP"/>
    </source>
</evidence>
<gene>
    <name evidence="3" type="ORF">DYI25_17220</name>
</gene>
<feature type="compositionally biased region" description="Acidic residues" evidence="1">
    <location>
        <begin position="53"/>
        <end position="67"/>
    </location>
</feature>
<sequence length="80" mass="8720">MKKRNLLLSFTFGTGLLLAGCGANEEPPPEEQPAVESDEHAPSAPDGTHELPDEPEEGTTENDEELTESEKQLIEESVEE</sequence>
<organism evidence="3 4">
    <name type="scientific">Mesobacillus boroniphilus</name>
    <dbReference type="NCBI Taxonomy" id="308892"/>
    <lineage>
        <taxon>Bacteria</taxon>
        <taxon>Bacillati</taxon>
        <taxon>Bacillota</taxon>
        <taxon>Bacilli</taxon>
        <taxon>Bacillales</taxon>
        <taxon>Bacillaceae</taxon>
        <taxon>Mesobacillus</taxon>
    </lineage>
</organism>
<dbReference type="Proteomes" id="UP000761411">
    <property type="component" value="Unassembled WGS sequence"/>
</dbReference>
<feature type="chain" id="PRO_5038735726" evidence="2">
    <location>
        <begin position="20"/>
        <end position="80"/>
    </location>
</feature>
<feature type="compositionally biased region" description="Basic and acidic residues" evidence="1">
    <location>
        <begin position="37"/>
        <end position="52"/>
    </location>
</feature>
<feature type="signal peptide" evidence="2">
    <location>
        <begin position="1"/>
        <end position="19"/>
    </location>
</feature>
<evidence type="ECO:0000313" key="4">
    <source>
        <dbReference type="Proteomes" id="UP000761411"/>
    </source>
</evidence>
<comment type="caution">
    <text evidence="3">The sequence shown here is derived from an EMBL/GenBank/DDBJ whole genome shotgun (WGS) entry which is preliminary data.</text>
</comment>
<reference evidence="3 4" key="1">
    <citation type="journal article" date="2021" name="Microorganisms">
        <title>Bacterial Dimethylsulfoniopropionate Biosynthesis in the East China Sea.</title>
        <authorList>
            <person name="Liu J."/>
            <person name="Zhang Y."/>
            <person name="Liu J."/>
            <person name="Zhong H."/>
            <person name="Williams B.T."/>
            <person name="Zheng Y."/>
            <person name="Curson A.R.J."/>
            <person name="Sun C."/>
            <person name="Sun H."/>
            <person name="Song D."/>
            <person name="Wagner Mackenzie B."/>
            <person name="Bermejo Martinez A."/>
            <person name="Todd J.D."/>
            <person name="Zhang X.H."/>
        </authorList>
    </citation>
    <scope>NUCLEOTIDE SEQUENCE [LARGE SCALE GENOMIC DNA]</scope>
    <source>
        <strain evidence="3 4">ESS08</strain>
    </source>
</reference>
<keyword evidence="2" id="KW-0732">Signal</keyword>
<dbReference type="EMBL" id="QTKX01000002">
    <property type="protein sequence ID" value="MBS8266172.1"/>
    <property type="molecule type" value="Genomic_DNA"/>
</dbReference>
<name>A0A944CNS5_9BACI</name>
<accession>A0A944CNS5</accession>
<evidence type="ECO:0000256" key="1">
    <source>
        <dbReference type="SAM" id="MobiDB-lite"/>
    </source>
</evidence>
<protein>
    <submittedName>
        <fullName evidence="3">Uncharacterized protein</fullName>
    </submittedName>
</protein>
<dbReference type="AlphaFoldDB" id="A0A944CNS5"/>
<dbReference type="RefSeq" id="WP_213371099.1">
    <property type="nucleotide sequence ID" value="NZ_QTKX01000002.1"/>
</dbReference>
<evidence type="ECO:0000313" key="3">
    <source>
        <dbReference type="EMBL" id="MBS8266172.1"/>
    </source>
</evidence>
<feature type="region of interest" description="Disordered" evidence="1">
    <location>
        <begin position="21"/>
        <end position="80"/>
    </location>
</feature>
<dbReference type="PROSITE" id="PS51257">
    <property type="entry name" value="PROKAR_LIPOPROTEIN"/>
    <property type="match status" value="1"/>
</dbReference>